<dbReference type="Proteomes" id="UP000002770">
    <property type="component" value="Unassembled WGS sequence"/>
</dbReference>
<evidence type="ECO:0000313" key="1">
    <source>
        <dbReference type="EMBL" id="EHL32588.1"/>
    </source>
</evidence>
<dbReference type="STRING" id="658187.LDG_5179"/>
<keyword evidence="2" id="KW-1185">Reference proteome</keyword>
<protein>
    <submittedName>
        <fullName evidence="1">Uncharacterized protein</fullName>
    </submittedName>
</protein>
<organism evidence="1 2">
    <name type="scientific">Legionella drancourtii LLAP12</name>
    <dbReference type="NCBI Taxonomy" id="658187"/>
    <lineage>
        <taxon>Bacteria</taxon>
        <taxon>Pseudomonadati</taxon>
        <taxon>Pseudomonadota</taxon>
        <taxon>Gammaproteobacteria</taxon>
        <taxon>Legionellales</taxon>
        <taxon>Legionellaceae</taxon>
        <taxon>Legionella</taxon>
    </lineage>
</organism>
<sequence>MLGKVSMIALQVIVAFASDDDKKTRLTAGKARQLYEDGVISGAEFAEHIHGD</sequence>
<name>G9EJ22_9GAMM</name>
<gene>
    <name evidence="1" type="ORF">LDG_5179</name>
</gene>
<dbReference type="AlphaFoldDB" id="G9EJ22"/>
<dbReference type="InParanoid" id="G9EJ22"/>
<dbReference type="HOGENOM" id="CLU_203879_0_0_6"/>
<evidence type="ECO:0000313" key="2">
    <source>
        <dbReference type="Proteomes" id="UP000002770"/>
    </source>
</evidence>
<proteinExistence type="predicted"/>
<dbReference type="eggNOG" id="ENOG5031EGW">
    <property type="taxonomic scope" value="Bacteria"/>
</dbReference>
<reference evidence="1 2" key="1">
    <citation type="journal article" date="2011" name="BMC Genomics">
        <title>Insight into cross-talk between intra-amoebal pathogens.</title>
        <authorList>
            <person name="Gimenez G."/>
            <person name="Bertelli C."/>
            <person name="Moliner C."/>
            <person name="Robert C."/>
            <person name="Raoult D."/>
            <person name="Fournier P.E."/>
            <person name="Greub G."/>
        </authorList>
    </citation>
    <scope>NUCLEOTIDE SEQUENCE [LARGE SCALE GENOMIC DNA]</scope>
    <source>
        <strain evidence="1 2">LLAP12</strain>
    </source>
</reference>
<dbReference type="EMBL" id="JH413796">
    <property type="protein sequence ID" value="EHL32588.1"/>
    <property type="molecule type" value="Genomic_DNA"/>
</dbReference>
<accession>G9EJ22</accession>